<reference evidence="2 3" key="1">
    <citation type="submission" date="2021-01" db="EMBL/GenBank/DDBJ databases">
        <title>Whole genome shotgun sequence of Plantactinospora endophytica NBRC 110450.</title>
        <authorList>
            <person name="Komaki H."/>
            <person name="Tamura T."/>
        </authorList>
    </citation>
    <scope>NUCLEOTIDE SEQUENCE [LARGE SCALE GENOMIC DNA]</scope>
    <source>
        <strain evidence="2 3">NBRC 110450</strain>
    </source>
</reference>
<organism evidence="2 3">
    <name type="scientific">Plantactinospora endophytica</name>
    <dbReference type="NCBI Taxonomy" id="673535"/>
    <lineage>
        <taxon>Bacteria</taxon>
        <taxon>Bacillati</taxon>
        <taxon>Actinomycetota</taxon>
        <taxon>Actinomycetes</taxon>
        <taxon>Micromonosporales</taxon>
        <taxon>Micromonosporaceae</taxon>
        <taxon>Plantactinospora</taxon>
    </lineage>
</organism>
<sequence length="99" mass="10352">MVKIRAAGGTITRCDNRLLASAKPGQPDPLLPGTAASPETGDSGKRTSRRRVLGHLGTRPASTSDKMTEVGGPRSQLAVRRKSTPHRPDDPDRGGGMPG</sequence>
<keyword evidence="3" id="KW-1185">Reference proteome</keyword>
<comment type="caution">
    <text evidence="2">The sequence shown here is derived from an EMBL/GenBank/DDBJ whole genome shotgun (WGS) entry which is preliminary data.</text>
</comment>
<evidence type="ECO:0000313" key="3">
    <source>
        <dbReference type="Proteomes" id="UP000646749"/>
    </source>
</evidence>
<dbReference type="Proteomes" id="UP000646749">
    <property type="component" value="Unassembled WGS sequence"/>
</dbReference>
<accession>A0ABQ4E629</accession>
<name>A0ABQ4E629_9ACTN</name>
<evidence type="ECO:0000313" key="2">
    <source>
        <dbReference type="EMBL" id="GIG90178.1"/>
    </source>
</evidence>
<protein>
    <submittedName>
        <fullName evidence="2">Uncharacterized protein</fullName>
    </submittedName>
</protein>
<gene>
    <name evidence="2" type="ORF">Pen02_51140</name>
</gene>
<proteinExistence type="predicted"/>
<feature type="region of interest" description="Disordered" evidence="1">
    <location>
        <begin position="18"/>
        <end position="99"/>
    </location>
</feature>
<dbReference type="EMBL" id="BONW01000025">
    <property type="protein sequence ID" value="GIG90178.1"/>
    <property type="molecule type" value="Genomic_DNA"/>
</dbReference>
<evidence type="ECO:0000256" key="1">
    <source>
        <dbReference type="SAM" id="MobiDB-lite"/>
    </source>
</evidence>